<dbReference type="Proteomes" id="UP000298390">
    <property type="component" value="Unassembled WGS sequence"/>
</dbReference>
<evidence type="ECO:0000256" key="1">
    <source>
        <dbReference type="SAM" id="MobiDB-lite"/>
    </source>
</evidence>
<name>A0A4Y9YM37_9APHY</name>
<dbReference type="STRING" id="34475.A0A4Y9YM37"/>
<feature type="compositionally biased region" description="Low complexity" evidence="1">
    <location>
        <begin position="251"/>
        <end position="267"/>
    </location>
</feature>
<dbReference type="AlphaFoldDB" id="A0A4Y9YM37"/>
<gene>
    <name evidence="2" type="ORF">EVJ58_g3599</name>
</gene>
<sequence length="463" mass="51100">MVFSGVTPNSPVVEQQETRFMVPRHGTYLVFQLDPVKMVEPLRDPKLLAAAQGLRVQKYVAHVTAMDELPMPGKPDHKCRIALVGQGLCPKDDDACIEPQMCIPIFPETEHPLSRAPLRPSRPFPFPNCYQYASAVVPIRIPNIPECYDHKDAISLSARETIHRDMYFCEDFYRRRALRAAKPAIEEPELDDDASVVESLYPETVASSEARSDSRMNSRPSVPSGLGRDAESHCDAVRSDLDPADPDDVYDSTTPSSSASSICSSESDWPDSASTAPSDVLYDLFLDDPTEDRVVIPLVSVSLNLSDVDRVNSPTDFMKEVADILRLIEDSRERRATGKRSARPPVASTPALTEDDVPEPAVGVRPSIRVEDSAAHTTSSCIPVKETSGPTATGSRDDFAAGSSALRDQDDNSDHHRKAHDTLERWRALWRGRMQQTGRRCAAFIKPTKGVATSSLFNHSTCR</sequence>
<proteinExistence type="predicted"/>
<comment type="caution">
    <text evidence="2">The sequence shown here is derived from an EMBL/GenBank/DDBJ whole genome shotgun (WGS) entry which is preliminary data.</text>
</comment>
<feature type="region of interest" description="Disordered" evidence="1">
    <location>
        <begin position="205"/>
        <end position="274"/>
    </location>
</feature>
<accession>A0A4Y9YM37</accession>
<feature type="compositionally biased region" description="Basic and acidic residues" evidence="1">
    <location>
        <begin position="407"/>
        <end position="420"/>
    </location>
</feature>
<evidence type="ECO:0000313" key="3">
    <source>
        <dbReference type="Proteomes" id="UP000298390"/>
    </source>
</evidence>
<organism evidence="2 3">
    <name type="scientific">Rhodofomes roseus</name>
    <dbReference type="NCBI Taxonomy" id="34475"/>
    <lineage>
        <taxon>Eukaryota</taxon>
        <taxon>Fungi</taxon>
        <taxon>Dikarya</taxon>
        <taxon>Basidiomycota</taxon>
        <taxon>Agaricomycotina</taxon>
        <taxon>Agaricomycetes</taxon>
        <taxon>Polyporales</taxon>
        <taxon>Rhodofomes</taxon>
    </lineage>
</organism>
<dbReference type="EMBL" id="SEKV01000150">
    <property type="protein sequence ID" value="TFY62868.1"/>
    <property type="molecule type" value="Genomic_DNA"/>
</dbReference>
<feature type="compositionally biased region" description="Basic and acidic residues" evidence="1">
    <location>
        <begin position="228"/>
        <end position="241"/>
    </location>
</feature>
<reference evidence="2 3" key="1">
    <citation type="submission" date="2019-01" db="EMBL/GenBank/DDBJ databases">
        <title>Genome sequencing of the rare red list fungi Fomitopsis rosea.</title>
        <authorList>
            <person name="Buettner E."/>
            <person name="Kellner H."/>
        </authorList>
    </citation>
    <scope>NUCLEOTIDE SEQUENCE [LARGE SCALE GENOMIC DNA]</scope>
    <source>
        <strain evidence="2 3">DSM 105464</strain>
    </source>
</reference>
<feature type="region of interest" description="Disordered" evidence="1">
    <location>
        <begin position="334"/>
        <end position="420"/>
    </location>
</feature>
<protein>
    <submittedName>
        <fullName evidence="2">Uncharacterized protein</fullName>
    </submittedName>
</protein>
<evidence type="ECO:0000313" key="2">
    <source>
        <dbReference type="EMBL" id="TFY62868.1"/>
    </source>
</evidence>